<evidence type="ECO:0000313" key="3">
    <source>
        <dbReference type="EMBL" id="KAE8237357.1"/>
    </source>
</evidence>
<feature type="region of interest" description="Disordered" evidence="1">
    <location>
        <begin position="17"/>
        <end position="57"/>
    </location>
</feature>
<keyword evidence="4" id="KW-1185">Reference proteome</keyword>
<dbReference type="InterPro" id="IPR001810">
    <property type="entry name" value="F-box_dom"/>
</dbReference>
<dbReference type="Pfam" id="PF00646">
    <property type="entry name" value="F-box"/>
    <property type="match status" value="1"/>
</dbReference>
<dbReference type="SUPFAM" id="SSF81383">
    <property type="entry name" value="F-box domain"/>
    <property type="match status" value="1"/>
</dbReference>
<feature type="compositionally biased region" description="Pro residues" evidence="1">
    <location>
        <begin position="48"/>
        <end position="57"/>
    </location>
</feature>
<protein>
    <recommendedName>
        <fullName evidence="2">F-box domain-containing protein</fullName>
    </recommendedName>
</protein>
<feature type="compositionally biased region" description="Low complexity" evidence="1">
    <location>
        <begin position="22"/>
        <end position="31"/>
    </location>
</feature>
<evidence type="ECO:0000313" key="4">
    <source>
        <dbReference type="Proteomes" id="UP000077521"/>
    </source>
</evidence>
<dbReference type="CDD" id="cd09917">
    <property type="entry name" value="F-box_SF"/>
    <property type="match status" value="1"/>
</dbReference>
<proteinExistence type="predicted"/>
<dbReference type="InterPro" id="IPR036047">
    <property type="entry name" value="F-box-like_dom_sf"/>
</dbReference>
<gene>
    <name evidence="3" type="ORF">A4X13_0g8820</name>
</gene>
<reference evidence="3" key="1">
    <citation type="submission" date="2016-04" db="EMBL/GenBank/DDBJ databases">
        <authorList>
            <person name="Nguyen H.D."/>
            <person name="Samba Siva P."/>
            <person name="Cullis J."/>
            <person name="Levesque C.A."/>
            <person name="Hambleton S."/>
        </authorList>
    </citation>
    <scope>NUCLEOTIDE SEQUENCE</scope>
    <source>
        <strain evidence="3">DAOMC 236416</strain>
    </source>
</reference>
<evidence type="ECO:0000256" key="1">
    <source>
        <dbReference type="SAM" id="MobiDB-lite"/>
    </source>
</evidence>
<feature type="domain" description="F-box" evidence="2">
    <location>
        <begin position="67"/>
        <end position="106"/>
    </location>
</feature>
<dbReference type="AlphaFoldDB" id="A0A8T8SCW6"/>
<name>A0A8T8SCW6_9BASI</name>
<dbReference type="EMBL" id="LWDF02001820">
    <property type="protein sequence ID" value="KAE8237357.1"/>
    <property type="molecule type" value="Genomic_DNA"/>
</dbReference>
<dbReference type="Proteomes" id="UP000077521">
    <property type="component" value="Unassembled WGS sequence"/>
</dbReference>
<organism evidence="3 4">
    <name type="scientific">Tilletia indica</name>
    <dbReference type="NCBI Taxonomy" id="43049"/>
    <lineage>
        <taxon>Eukaryota</taxon>
        <taxon>Fungi</taxon>
        <taxon>Dikarya</taxon>
        <taxon>Basidiomycota</taxon>
        <taxon>Ustilaginomycotina</taxon>
        <taxon>Exobasidiomycetes</taxon>
        <taxon>Tilletiales</taxon>
        <taxon>Tilletiaceae</taxon>
        <taxon>Tilletia</taxon>
    </lineage>
</organism>
<evidence type="ECO:0000259" key="2">
    <source>
        <dbReference type="Pfam" id="PF00646"/>
    </source>
</evidence>
<reference evidence="3" key="2">
    <citation type="journal article" date="2019" name="IMA Fungus">
        <title>Genome sequencing and comparison of five Tilletia species to identify candidate genes for the detection of regulated species infecting wheat.</title>
        <authorList>
            <person name="Nguyen H.D.T."/>
            <person name="Sultana T."/>
            <person name="Kesanakurti P."/>
            <person name="Hambleton S."/>
        </authorList>
    </citation>
    <scope>NUCLEOTIDE SEQUENCE</scope>
    <source>
        <strain evidence="3">DAOMC 236416</strain>
    </source>
</reference>
<accession>A0A8T8SCW6</accession>
<sequence length="295" mass="33546">MFGFRLSSHPNVVIVDGPNDWPTTTRQTQPPQEYPHLPSLTMSYFPNPRSPPTPPPKSYPSIDFPLFSQLPSDIVCIILGWCDYITLKKLSRTSRTMRTILNKPQFARALFRRPTAHIPAVASGSGAHARSTLPRRGLLRAHPMLVKMEWFMREWFFGVPPPRRIGQTAQSVGGSGGELTFSPRSTNRGLRIPDESAFIPPTAYMIISLGSSGWDTPTVTRHIHTPHSQQAITVEEVLEAWAHLGRKWSRLYGFFWYDDNNDEVAYTGLLRKEPRYYDVDFSRKNNLLAMSVDLH</sequence>
<comment type="caution">
    <text evidence="3">The sequence shown here is derived from an EMBL/GenBank/DDBJ whole genome shotgun (WGS) entry which is preliminary data.</text>
</comment>